<keyword evidence="2" id="KW-1185">Reference proteome</keyword>
<dbReference type="WBParaSite" id="TREG1_41310.1">
    <property type="protein sequence ID" value="TREG1_41310.1"/>
    <property type="gene ID" value="TREG1_41310"/>
</dbReference>
<evidence type="ECO:0000313" key="2">
    <source>
        <dbReference type="Proteomes" id="UP000050795"/>
    </source>
</evidence>
<feature type="region of interest" description="Disordered" evidence="1">
    <location>
        <begin position="117"/>
        <end position="138"/>
    </location>
</feature>
<evidence type="ECO:0000256" key="1">
    <source>
        <dbReference type="SAM" id="MobiDB-lite"/>
    </source>
</evidence>
<dbReference type="AlphaFoldDB" id="A0AA85JN14"/>
<evidence type="ECO:0000313" key="3">
    <source>
        <dbReference type="WBParaSite" id="TREG1_41310.1"/>
    </source>
</evidence>
<accession>A0AA85JN14</accession>
<reference evidence="3" key="2">
    <citation type="submission" date="2023-11" db="UniProtKB">
        <authorList>
            <consortium name="WormBaseParasite"/>
        </authorList>
    </citation>
    <scope>IDENTIFICATION</scope>
</reference>
<name>A0AA85JN14_TRIRE</name>
<feature type="compositionally biased region" description="Acidic residues" evidence="1">
    <location>
        <begin position="118"/>
        <end position="130"/>
    </location>
</feature>
<protein>
    <submittedName>
        <fullName evidence="3">Uncharacterized protein</fullName>
    </submittedName>
</protein>
<feature type="region of interest" description="Disordered" evidence="1">
    <location>
        <begin position="1"/>
        <end position="27"/>
    </location>
</feature>
<reference evidence="2" key="1">
    <citation type="submission" date="2022-06" db="EMBL/GenBank/DDBJ databases">
        <authorList>
            <person name="Berger JAMES D."/>
            <person name="Berger JAMES D."/>
        </authorList>
    </citation>
    <scope>NUCLEOTIDE SEQUENCE [LARGE SCALE GENOMIC DNA]</scope>
</reference>
<sequence>MESKKSPEVNSCISENINEKSSSKKSCKSDIYEDIKLIENHFDSQTKSENDVPYLESKCQTETQFKVTSVSDIAPETNSINTRNENSYLSRTDFQRISPSQQKISYTFPTSLPKVDGDFFDDDDDDDNDNDRDGDNNKHLWRNKTNSYDSRTYNISRHFIDFEDSSSQSEAFIYPKTSHSMQCSFELKNYKPNLSIYKDWKKSKVFNHRNIVDTVYNPVDKVS</sequence>
<feature type="compositionally biased region" description="Basic and acidic residues" evidence="1">
    <location>
        <begin position="17"/>
        <end position="27"/>
    </location>
</feature>
<dbReference type="Proteomes" id="UP000050795">
    <property type="component" value="Unassembled WGS sequence"/>
</dbReference>
<proteinExistence type="predicted"/>
<organism evidence="2 3">
    <name type="scientific">Trichobilharzia regenti</name>
    <name type="common">Nasal bird schistosome</name>
    <dbReference type="NCBI Taxonomy" id="157069"/>
    <lineage>
        <taxon>Eukaryota</taxon>
        <taxon>Metazoa</taxon>
        <taxon>Spiralia</taxon>
        <taxon>Lophotrochozoa</taxon>
        <taxon>Platyhelminthes</taxon>
        <taxon>Trematoda</taxon>
        <taxon>Digenea</taxon>
        <taxon>Strigeidida</taxon>
        <taxon>Schistosomatoidea</taxon>
        <taxon>Schistosomatidae</taxon>
        <taxon>Trichobilharzia</taxon>
    </lineage>
</organism>